<proteinExistence type="predicted"/>
<dbReference type="EMBL" id="JBHTMK010000029">
    <property type="protein sequence ID" value="MFD1367655.1"/>
    <property type="molecule type" value="Genomic_DNA"/>
</dbReference>
<name>A0ABW4ABK0_9ACTN</name>
<keyword evidence="2" id="KW-1185">Reference proteome</keyword>
<evidence type="ECO:0000313" key="1">
    <source>
        <dbReference type="EMBL" id="MFD1367655.1"/>
    </source>
</evidence>
<comment type="caution">
    <text evidence="1">The sequence shown here is derived from an EMBL/GenBank/DDBJ whole genome shotgun (WGS) entry which is preliminary data.</text>
</comment>
<dbReference type="RefSeq" id="WP_317795051.1">
    <property type="nucleotide sequence ID" value="NZ_AP028461.1"/>
</dbReference>
<accession>A0ABW4ABK0</accession>
<protein>
    <submittedName>
        <fullName evidence="1">Uncharacterized protein</fullName>
    </submittedName>
</protein>
<evidence type="ECO:0000313" key="2">
    <source>
        <dbReference type="Proteomes" id="UP001597183"/>
    </source>
</evidence>
<gene>
    <name evidence="1" type="ORF">ACFQ5G_20065</name>
</gene>
<organism evidence="1 2">
    <name type="scientific">Actinoplanes sichuanensis</name>
    <dbReference type="NCBI Taxonomy" id="512349"/>
    <lineage>
        <taxon>Bacteria</taxon>
        <taxon>Bacillati</taxon>
        <taxon>Actinomycetota</taxon>
        <taxon>Actinomycetes</taxon>
        <taxon>Micromonosporales</taxon>
        <taxon>Micromonosporaceae</taxon>
        <taxon>Actinoplanes</taxon>
    </lineage>
</organism>
<sequence length="316" mass="35240">MATDRRLALHARLPERHTHLEVLASTIDHRGRMLALVTDPSPTAPYDAVVLTCDGDEVHETALRGLDLRFNLIDALGDGFVLGSARCGPSGVSHERHGEPVPDDELDLTRNVRVINGRGEVEAAFYVGDAIGQLLTDRHDGIWISYFDESNYWQPNGDGTRSYAFMIGLARWDRTGGDPWMVPLSTPGLTWCDCYALNVGRDLVHACPYVDFPLVELDAREVRSVTTENPVTRCHGLAVDGAELAFLDQRRTGSGYRWEIRRAVREGPAVVETGRERLLLPDGRSPSSWSYGRIGRDAALWLQAAGEPHCWYRYDM</sequence>
<dbReference type="Proteomes" id="UP001597183">
    <property type="component" value="Unassembled WGS sequence"/>
</dbReference>
<reference evidence="2" key="1">
    <citation type="journal article" date="2019" name="Int. J. Syst. Evol. Microbiol.">
        <title>The Global Catalogue of Microorganisms (GCM) 10K type strain sequencing project: providing services to taxonomists for standard genome sequencing and annotation.</title>
        <authorList>
            <consortium name="The Broad Institute Genomics Platform"/>
            <consortium name="The Broad Institute Genome Sequencing Center for Infectious Disease"/>
            <person name="Wu L."/>
            <person name="Ma J."/>
        </authorList>
    </citation>
    <scope>NUCLEOTIDE SEQUENCE [LARGE SCALE GENOMIC DNA]</scope>
    <source>
        <strain evidence="2">CCM 7526</strain>
    </source>
</reference>